<gene>
    <name evidence="8" type="ORF">B1A_02313</name>
    <name evidence="7" type="ORF">B1B_01517</name>
</gene>
<reference evidence="8" key="1">
    <citation type="submission" date="2013-08" db="EMBL/GenBank/DDBJ databases">
        <authorList>
            <person name="Mendez C."/>
            <person name="Richter M."/>
            <person name="Ferrer M."/>
            <person name="Sanchez J."/>
        </authorList>
    </citation>
    <scope>NUCLEOTIDE SEQUENCE</scope>
</reference>
<evidence type="ECO:0000256" key="2">
    <source>
        <dbReference type="ARBA" id="ARBA00022705"/>
    </source>
</evidence>
<dbReference type="NCBIfam" id="TIGR00611">
    <property type="entry name" value="recf"/>
    <property type="match status" value="1"/>
</dbReference>
<reference evidence="8" key="2">
    <citation type="journal article" date="2014" name="ISME J.">
        <title>Microbial stratification in low pH oxic and suboxic macroscopic growths along an acid mine drainage.</title>
        <authorList>
            <person name="Mendez-Garcia C."/>
            <person name="Mesa V."/>
            <person name="Sprenger R.R."/>
            <person name="Richter M."/>
            <person name="Diez M.S."/>
            <person name="Solano J."/>
            <person name="Bargiela R."/>
            <person name="Golyshina O.V."/>
            <person name="Manteca A."/>
            <person name="Ramos J.L."/>
            <person name="Gallego J.R."/>
            <person name="Llorente I."/>
            <person name="Martins Dos Santos V.A."/>
            <person name="Jensen O.N."/>
            <person name="Pelaez A.I."/>
            <person name="Sanchez J."/>
            <person name="Ferrer M."/>
        </authorList>
    </citation>
    <scope>NUCLEOTIDE SEQUENCE</scope>
</reference>
<dbReference type="Pfam" id="PF02463">
    <property type="entry name" value="SMC_N"/>
    <property type="match status" value="1"/>
</dbReference>
<evidence type="ECO:0000256" key="4">
    <source>
        <dbReference type="ARBA" id="ARBA00022840"/>
    </source>
</evidence>
<protein>
    <submittedName>
        <fullName evidence="8">Recombination protein F</fullName>
    </submittedName>
</protein>
<keyword evidence="3" id="KW-0547">Nucleotide-binding</keyword>
<comment type="caution">
    <text evidence="8">The sequence shown here is derived from an EMBL/GenBank/DDBJ whole genome shotgun (WGS) entry which is preliminary data.</text>
</comment>
<dbReference type="GO" id="GO:0003697">
    <property type="term" value="F:single-stranded DNA binding"/>
    <property type="evidence" value="ECO:0007669"/>
    <property type="project" value="InterPro"/>
</dbReference>
<sequence>MPVAGLRLECLRCFEWGEVDFGGAPTILSGMNGSGKTTLLEALYLLARGRSFRTGYPQQLTRHGCKAFGIEAVIPVSQGFRSVRLIYDQKINITIDRQTATTREVSEILPLTLLEAGITEIVLGGPEQRRKLLDWLMFHVEQEGWSHWKQYRRALRQWQWALRTGMDGTIWIERMMERIPQIEVARKRLIEACMPFWQRAFEALFPGIDWSLDYRTGIPSGMTLEEAFQNWNPERAERPYAPGPHRADIEIGIDGVPARQILSRGQAKLLATGLMWGGAHLLARHLGAAPLLLIDDFSSELDGLAQIRLLNLLAHEPVQVVVTTVQPPRKEDTPNAYRLFHVEHGCIRTRASW</sequence>
<evidence type="ECO:0000313" key="7">
    <source>
        <dbReference type="EMBL" id="EQD76708.1"/>
    </source>
</evidence>
<organism evidence="8">
    <name type="scientific">mine drainage metagenome</name>
    <dbReference type="NCBI Taxonomy" id="410659"/>
    <lineage>
        <taxon>unclassified sequences</taxon>
        <taxon>metagenomes</taxon>
        <taxon>ecological metagenomes</taxon>
    </lineage>
</organism>
<dbReference type="GO" id="GO:0006302">
    <property type="term" value="P:double-strand break repair"/>
    <property type="evidence" value="ECO:0007669"/>
    <property type="project" value="TreeGrafter"/>
</dbReference>
<dbReference type="SUPFAM" id="SSF52540">
    <property type="entry name" value="P-loop containing nucleoside triphosphate hydrolases"/>
    <property type="match status" value="1"/>
</dbReference>
<dbReference type="InterPro" id="IPR003395">
    <property type="entry name" value="RecF/RecN/SMC_N"/>
</dbReference>
<proteinExistence type="inferred from homology"/>
<dbReference type="Gene3D" id="1.20.1050.90">
    <property type="entry name" value="RecF/RecN/SMC, N-terminal domain"/>
    <property type="match status" value="1"/>
</dbReference>
<dbReference type="GO" id="GO:0000731">
    <property type="term" value="P:DNA synthesis involved in DNA repair"/>
    <property type="evidence" value="ECO:0007669"/>
    <property type="project" value="TreeGrafter"/>
</dbReference>
<dbReference type="InterPro" id="IPR042174">
    <property type="entry name" value="RecF_2"/>
</dbReference>
<evidence type="ECO:0000256" key="5">
    <source>
        <dbReference type="ARBA" id="ARBA00023125"/>
    </source>
</evidence>
<dbReference type="InterPro" id="IPR001238">
    <property type="entry name" value="DNA-binding_RecF"/>
</dbReference>
<accession>T1C860</accession>
<evidence type="ECO:0000313" key="8">
    <source>
        <dbReference type="EMBL" id="EQD78327.1"/>
    </source>
</evidence>
<dbReference type="HAMAP" id="MF_00365">
    <property type="entry name" value="RecF"/>
    <property type="match status" value="1"/>
</dbReference>
<dbReference type="AlphaFoldDB" id="T1C860"/>
<dbReference type="PANTHER" id="PTHR32182">
    <property type="entry name" value="DNA REPLICATION AND REPAIR PROTEIN RECF"/>
    <property type="match status" value="1"/>
</dbReference>
<dbReference type="InterPro" id="IPR027417">
    <property type="entry name" value="P-loop_NTPase"/>
</dbReference>
<name>T1C860_9ZZZZ</name>
<dbReference type="Gene3D" id="3.40.50.300">
    <property type="entry name" value="P-loop containing nucleotide triphosphate hydrolases"/>
    <property type="match status" value="1"/>
</dbReference>
<evidence type="ECO:0000259" key="6">
    <source>
        <dbReference type="Pfam" id="PF02463"/>
    </source>
</evidence>
<keyword evidence="2" id="KW-0235">DNA replication</keyword>
<keyword evidence="4" id="KW-0067">ATP-binding</keyword>
<dbReference type="GO" id="GO:0006260">
    <property type="term" value="P:DNA replication"/>
    <property type="evidence" value="ECO:0007669"/>
    <property type="project" value="UniProtKB-KW"/>
</dbReference>
<keyword evidence="5" id="KW-0238">DNA-binding</keyword>
<evidence type="ECO:0000256" key="1">
    <source>
        <dbReference type="ARBA" id="ARBA00022490"/>
    </source>
</evidence>
<dbReference type="GO" id="GO:0005524">
    <property type="term" value="F:ATP binding"/>
    <property type="evidence" value="ECO:0007669"/>
    <property type="project" value="UniProtKB-KW"/>
</dbReference>
<evidence type="ECO:0000256" key="3">
    <source>
        <dbReference type="ARBA" id="ARBA00022741"/>
    </source>
</evidence>
<dbReference type="EMBL" id="AUZY01001003">
    <property type="protein sequence ID" value="EQD76708.1"/>
    <property type="molecule type" value="Genomic_DNA"/>
</dbReference>
<feature type="domain" description="RecF/RecN/SMC N-terminal" evidence="6">
    <location>
        <begin position="12"/>
        <end position="347"/>
    </location>
</feature>
<dbReference type="EMBL" id="AUZX01001729">
    <property type="protein sequence ID" value="EQD78327.1"/>
    <property type="molecule type" value="Genomic_DNA"/>
</dbReference>
<dbReference type="PANTHER" id="PTHR32182:SF0">
    <property type="entry name" value="DNA REPLICATION AND REPAIR PROTEIN RECF"/>
    <property type="match status" value="1"/>
</dbReference>
<keyword evidence="1" id="KW-0963">Cytoplasm</keyword>